<dbReference type="GeneID" id="60751462"/>
<dbReference type="RefSeq" id="WP_006900806.1">
    <property type="nucleotide sequence ID" value="NZ_CAACYD010000007.1"/>
</dbReference>
<comment type="caution">
    <text evidence="1">The sequence shown here is derived from an EMBL/GenBank/DDBJ whole genome shotgun (WGS) entry which is preliminary data.</text>
</comment>
<sequence length="213" mass="22402">MGTTYSLLTYDHGGAPMVFGAEPQIDVAATDQMVDSLFTGARFVEESDLGGHACPDPWMVGAAVFAAGTPDEVAVLASEEVALDRPSELDQTFLVAARGRTTRLFTMSSRAAFGAFAAWDATGTLQRAVSACGADGILEDLGAPLAFEDTGPDKGEESATRRDFLDPVGLVERALATTVGFAYGRENNCSAVSPGDIPIRLYRVGELRTGMRG</sequence>
<reference evidence="1 2" key="1">
    <citation type="submission" date="2019-02" db="EMBL/GenBank/DDBJ databases">
        <authorList>
            <consortium name="Pathogen Informatics"/>
        </authorList>
    </citation>
    <scope>NUCLEOTIDE SEQUENCE [LARGE SCALE GENOMIC DNA]</scope>
    <source>
        <strain evidence="1 2">3012STDY6756503</strain>
    </source>
</reference>
<protein>
    <submittedName>
        <fullName evidence="1">Uncharacterized protein</fullName>
    </submittedName>
</protein>
<organism evidence="1 2">
    <name type="scientific">Gordonia paraffinivorans</name>
    <dbReference type="NCBI Taxonomy" id="175628"/>
    <lineage>
        <taxon>Bacteria</taxon>
        <taxon>Bacillati</taxon>
        <taxon>Actinomycetota</taxon>
        <taxon>Actinomycetes</taxon>
        <taxon>Mycobacteriales</taxon>
        <taxon>Gordoniaceae</taxon>
        <taxon>Gordonia</taxon>
    </lineage>
</organism>
<evidence type="ECO:0000313" key="2">
    <source>
        <dbReference type="Proteomes" id="UP000360750"/>
    </source>
</evidence>
<dbReference type="AlphaFoldDB" id="A0ABD7V6Q1"/>
<dbReference type="Pfam" id="PF21997">
    <property type="entry name" value="DUF6928"/>
    <property type="match status" value="1"/>
</dbReference>
<proteinExistence type="predicted"/>
<dbReference type="EMBL" id="CAACYD010000007">
    <property type="protein sequence ID" value="VFA89912.1"/>
    <property type="molecule type" value="Genomic_DNA"/>
</dbReference>
<dbReference type="Proteomes" id="UP000360750">
    <property type="component" value="Unassembled WGS sequence"/>
</dbReference>
<name>A0ABD7V6Q1_9ACTN</name>
<gene>
    <name evidence="1" type="ORF">NCTC8139_03489</name>
</gene>
<evidence type="ECO:0000313" key="1">
    <source>
        <dbReference type="EMBL" id="VFA89912.1"/>
    </source>
</evidence>
<dbReference type="InterPro" id="IPR053847">
    <property type="entry name" value="DUF6928"/>
</dbReference>
<accession>A0ABD7V6Q1</accession>